<evidence type="ECO:0000313" key="3">
    <source>
        <dbReference type="Proteomes" id="UP001234495"/>
    </source>
</evidence>
<dbReference type="PANTHER" id="PTHR43591">
    <property type="entry name" value="METHYLTRANSFERASE"/>
    <property type="match status" value="1"/>
</dbReference>
<dbReference type="GO" id="GO:0008168">
    <property type="term" value="F:methyltransferase activity"/>
    <property type="evidence" value="ECO:0007669"/>
    <property type="project" value="UniProtKB-KW"/>
</dbReference>
<name>A0ABT9ZEM4_9BACI</name>
<dbReference type="RefSeq" id="WP_307340443.1">
    <property type="nucleotide sequence ID" value="NZ_JAUSUD010000007.1"/>
</dbReference>
<keyword evidence="2" id="KW-0808">Transferase</keyword>
<reference evidence="2 3" key="1">
    <citation type="submission" date="2023-07" db="EMBL/GenBank/DDBJ databases">
        <title>Genomic Encyclopedia of Type Strains, Phase IV (KMG-IV): sequencing the most valuable type-strain genomes for metagenomic binning, comparative biology and taxonomic classification.</title>
        <authorList>
            <person name="Goeker M."/>
        </authorList>
    </citation>
    <scope>NUCLEOTIDE SEQUENCE [LARGE SCALE GENOMIC DNA]</scope>
    <source>
        <strain evidence="2 3">DSM 29005</strain>
    </source>
</reference>
<proteinExistence type="predicted"/>
<evidence type="ECO:0000313" key="2">
    <source>
        <dbReference type="EMBL" id="MDQ0230693.1"/>
    </source>
</evidence>
<dbReference type="InterPro" id="IPR029063">
    <property type="entry name" value="SAM-dependent_MTases_sf"/>
</dbReference>
<dbReference type="EMBL" id="JAUSUD010000007">
    <property type="protein sequence ID" value="MDQ0230693.1"/>
    <property type="molecule type" value="Genomic_DNA"/>
</dbReference>
<dbReference type="InterPro" id="IPR041698">
    <property type="entry name" value="Methyltransf_25"/>
</dbReference>
<dbReference type="Gene3D" id="2.20.25.110">
    <property type="entry name" value="S-adenosyl-L-methionine-dependent methyltransferases"/>
    <property type="match status" value="1"/>
</dbReference>
<dbReference type="GO" id="GO:0032259">
    <property type="term" value="P:methylation"/>
    <property type="evidence" value="ECO:0007669"/>
    <property type="project" value="UniProtKB-KW"/>
</dbReference>
<protein>
    <submittedName>
        <fullName evidence="2">2-polyprenyl-3-methyl-5-hydroxy-6-metoxy-1, 4-benzoquinol methylase</fullName>
    </submittedName>
</protein>
<dbReference type="Gene3D" id="3.40.50.150">
    <property type="entry name" value="Vaccinia Virus protein VP39"/>
    <property type="match status" value="1"/>
</dbReference>
<dbReference type="PROSITE" id="PS50206">
    <property type="entry name" value="RHODANESE_3"/>
    <property type="match status" value="1"/>
</dbReference>
<keyword evidence="2" id="KW-0489">Methyltransferase</keyword>
<dbReference type="SUPFAM" id="SSF53335">
    <property type="entry name" value="S-adenosyl-L-methionine-dependent methyltransferases"/>
    <property type="match status" value="1"/>
</dbReference>
<dbReference type="Pfam" id="PF13649">
    <property type="entry name" value="Methyltransf_25"/>
    <property type="match status" value="1"/>
</dbReference>
<organism evidence="2 3">
    <name type="scientific">Metabacillus malikii</name>
    <dbReference type="NCBI Taxonomy" id="1504265"/>
    <lineage>
        <taxon>Bacteria</taxon>
        <taxon>Bacillati</taxon>
        <taxon>Bacillota</taxon>
        <taxon>Bacilli</taxon>
        <taxon>Bacillales</taxon>
        <taxon>Bacillaceae</taxon>
        <taxon>Metabacillus</taxon>
    </lineage>
</organism>
<accession>A0ABT9ZEM4</accession>
<feature type="domain" description="Rhodanese" evidence="1">
    <location>
        <begin position="195"/>
        <end position="226"/>
    </location>
</feature>
<dbReference type="InterPro" id="IPR001763">
    <property type="entry name" value="Rhodanese-like_dom"/>
</dbReference>
<keyword evidence="3" id="KW-1185">Reference proteome</keyword>
<dbReference type="Proteomes" id="UP001234495">
    <property type="component" value="Unassembled WGS sequence"/>
</dbReference>
<dbReference type="CDD" id="cd02440">
    <property type="entry name" value="AdoMet_MTases"/>
    <property type="match status" value="1"/>
</dbReference>
<evidence type="ECO:0000259" key="1">
    <source>
        <dbReference type="PROSITE" id="PS50206"/>
    </source>
</evidence>
<gene>
    <name evidence="2" type="ORF">J2S19_001949</name>
</gene>
<comment type="caution">
    <text evidence="2">The sequence shown here is derived from an EMBL/GenBank/DDBJ whole genome shotgun (WGS) entry which is preliminary data.</text>
</comment>
<sequence length="235" mass="26906">MTFYKDLYPFYDRIFPLNKQAEEFLLHYFNEGDAVLDIGAGTGNMAIALAEKKLNITALELEPLMIEAIQQKAKSKDITIDCVNCSMMDISNMNKMFNGIYCIGNTLPHLQTVQEIKAFLQECYEKLNDNGNFIIQMVNFDKFASKADFSFPLINQADFSFRRKYEWTEDKILFTATLSFEGKETTNHTTLFPLQSQQLVQMLKEAGFNNVRLFGNFKANPYTVESPAIVTVAMK</sequence>